<evidence type="ECO:0000313" key="1">
    <source>
        <dbReference type="EMBL" id="MDP9889064.1"/>
    </source>
</evidence>
<dbReference type="Proteomes" id="UP001226577">
    <property type="component" value="Unassembled WGS sequence"/>
</dbReference>
<keyword evidence="2" id="KW-1185">Reference proteome</keyword>
<reference evidence="1 2" key="1">
    <citation type="submission" date="2023-07" db="EMBL/GenBank/DDBJ databases">
        <title>Sorghum-associated microbial communities from plants grown in Nebraska, USA.</title>
        <authorList>
            <person name="Schachtman D."/>
        </authorList>
    </citation>
    <scope>NUCLEOTIDE SEQUENCE [LARGE SCALE GENOMIC DNA]</scope>
    <source>
        <strain evidence="1 2">CC222</strain>
    </source>
</reference>
<comment type="caution">
    <text evidence="1">The sequence shown here is derived from an EMBL/GenBank/DDBJ whole genome shotgun (WGS) entry which is preliminary data.</text>
</comment>
<protein>
    <submittedName>
        <fullName evidence="1">Uncharacterized protein</fullName>
    </submittedName>
</protein>
<dbReference type="EMBL" id="JAUSRE010000013">
    <property type="protein sequence ID" value="MDP9889064.1"/>
    <property type="molecule type" value="Genomic_DNA"/>
</dbReference>
<evidence type="ECO:0000313" key="2">
    <source>
        <dbReference type="Proteomes" id="UP001226577"/>
    </source>
</evidence>
<gene>
    <name evidence="1" type="ORF">J2X98_002662</name>
</gene>
<name>A0ABT9RXS5_9MICC</name>
<proteinExistence type="predicted"/>
<sequence>MPIWPGKPVAVVVERGPGNLCQMQQKRQPMMGLEVIDRLNFQRRFCSLKARNFPR</sequence>
<organism evidence="1 2">
    <name type="scientific">Pseudarthrobacter enclensis</name>
    <dbReference type="NCBI Taxonomy" id="993070"/>
    <lineage>
        <taxon>Bacteria</taxon>
        <taxon>Bacillati</taxon>
        <taxon>Actinomycetota</taxon>
        <taxon>Actinomycetes</taxon>
        <taxon>Micrococcales</taxon>
        <taxon>Micrococcaceae</taxon>
        <taxon>Pseudarthrobacter</taxon>
    </lineage>
</organism>
<accession>A0ABT9RXS5</accession>